<evidence type="ECO:0000256" key="1">
    <source>
        <dbReference type="ARBA" id="ARBA00022490"/>
    </source>
</evidence>
<dbReference type="GO" id="GO:0005829">
    <property type="term" value="C:cytosol"/>
    <property type="evidence" value="ECO:0007669"/>
    <property type="project" value="TreeGrafter"/>
</dbReference>
<feature type="binding site" evidence="4">
    <location>
        <position position="40"/>
    </location>
    <ligand>
        <name>substrate</name>
    </ligand>
</feature>
<dbReference type="GO" id="GO:0008813">
    <property type="term" value="F:chorismate lyase activity"/>
    <property type="evidence" value="ECO:0007669"/>
    <property type="project" value="UniProtKB-UniRule"/>
</dbReference>
<dbReference type="Gene3D" id="3.40.1410.10">
    <property type="entry name" value="Chorismate lyase-like"/>
    <property type="match status" value="1"/>
</dbReference>
<keyword evidence="6" id="KW-1185">Reference proteome</keyword>
<dbReference type="EC" id="4.1.3.40" evidence="4"/>
<feature type="binding site" evidence="4">
    <location>
        <position position="120"/>
    </location>
    <ligand>
        <name>substrate</name>
    </ligand>
</feature>
<keyword evidence="2 4" id="KW-0831">Ubiquinone biosynthesis</keyword>
<reference evidence="5 6" key="1">
    <citation type="submission" date="2017-10" db="EMBL/GenBank/DDBJ databases">
        <title>Nyctiphanis sp. nov., isolated from the stomach of the euphausiid Nyctiphanes simplex (Hansen, 1911) in the Gulf of California.</title>
        <authorList>
            <person name="Gomez-Gil B."/>
            <person name="Aguilar-Mendez M."/>
            <person name="Lopez-Cortes A."/>
            <person name="Gomez-Gutierrez J."/>
            <person name="Roque A."/>
            <person name="Lang E."/>
            <person name="Gonzalez-Castillo A."/>
        </authorList>
    </citation>
    <scope>NUCLEOTIDE SEQUENCE [LARGE SCALE GENOMIC DNA]</scope>
    <source>
        <strain evidence="5 6">CAIM 600</strain>
    </source>
</reference>
<accession>A0A4Q0YPU3</accession>
<keyword evidence="3 4" id="KW-0456">Lyase</keyword>
<feature type="binding site" evidence="4">
    <location>
        <position position="165"/>
    </location>
    <ligand>
        <name>substrate</name>
    </ligand>
</feature>
<dbReference type="AlphaFoldDB" id="A0A4Q0YPU3"/>
<dbReference type="Pfam" id="PF04345">
    <property type="entry name" value="Chor_lyase"/>
    <property type="match status" value="1"/>
</dbReference>
<comment type="function">
    <text evidence="4">Removes the pyruvyl group from chorismate, with concomitant aromatization of the ring, to provide 4-hydroxybenzoate (4HB) for the ubiquinone pathway.</text>
</comment>
<comment type="caution">
    <text evidence="5">The sequence shown here is derived from an EMBL/GenBank/DDBJ whole genome shotgun (WGS) entry which is preliminary data.</text>
</comment>
<comment type="similarity">
    <text evidence="4">Belongs to the UbiC family.</text>
</comment>
<comment type="catalytic activity">
    <reaction evidence="4">
        <text>chorismate = 4-hydroxybenzoate + pyruvate</text>
        <dbReference type="Rhea" id="RHEA:16505"/>
        <dbReference type="ChEBI" id="CHEBI:15361"/>
        <dbReference type="ChEBI" id="CHEBI:17879"/>
        <dbReference type="ChEBI" id="CHEBI:29748"/>
        <dbReference type="EC" id="4.1.3.40"/>
    </reaction>
</comment>
<dbReference type="PANTHER" id="PTHR38683:SF1">
    <property type="entry name" value="CHORISMATE PYRUVATE-LYASE"/>
    <property type="match status" value="1"/>
</dbReference>
<comment type="subcellular location">
    <subcellularLocation>
        <location evidence="4">Cytoplasm</location>
    </subcellularLocation>
</comment>
<keyword evidence="1 4" id="KW-0963">Cytoplasm</keyword>
<dbReference type="InterPro" id="IPR007440">
    <property type="entry name" value="Chorismate--pyruvate_lyase"/>
</dbReference>
<dbReference type="HAMAP" id="MF_01632">
    <property type="entry name" value="UbiC"/>
    <property type="match status" value="1"/>
</dbReference>
<sequence length="184" mass="20712">MTEFKSLYLSALRLAQWKHPDKSVFENTEKGAWLLEHGSMTERLKHHCKELSVTVLGISQCERDDLTEAEKALLNDEACVVRDVVLAGDGVPWVCARTLMPLSTLTDQEQDIAELGSVPLGQRVFTHATARRDAIEVTSLTIENQQLDARRSRLWLNEKPMLVSEIFLRDAPIYNVEGALDGTH</sequence>
<protein>
    <recommendedName>
        <fullName evidence="4">Probable chorismate pyruvate-lyase</fullName>
        <shortName evidence="4">CL</shortName>
        <shortName evidence="4">CPL</shortName>
        <ecNumber evidence="4">4.1.3.40</ecNumber>
    </recommendedName>
</protein>
<evidence type="ECO:0000256" key="3">
    <source>
        <dbReference type="ARBA" id="ARBA00023239"/>
    </source>
</evidence>
<keyword evidence="4 5" id="KW-0670">Pyruvate</keyword>
<organism evidence="5 6">
    <name type="scientific">Veronia nyctiphanis</name>
    <dbReference type="NCBI Taxonomy" id="1278244"/>
    <lineage>
        <taxon>Bacteria</taxon>
        <taxon>Pseudomonadati</taxon>
        <taxon>Pseudomonadota</taxon>
        <taxon>Gammaproteobacteria</taxon>
        <taxon>Vibrionales</taxon>
        <taxon>Vibrionaceae</taxon>
        <taxon>Veronia</taxon>
    </lineage>
</organism>
<dbReference type="EMBL" id="PEIB01000013">
    <property type="protein sequence ID" value="RXJ73077.1"/>
    <property type="molecule type" value="Genomic_DNA"/>
</dbReference>
<evidence type="ECO:0000256" key="4">
    <source>
        <dbReference type="HAMAP-Rule" id="MF_01632"/>
    </source>
</evidence>
<proteinExistence type="inferred from homology"/>
<dbReference type="RefSeq" id="WP_129122520.1">
    <property type="nucleotide sequence ID" value="NZ_PEIB01000013.1"/>
</dbReference>
<evidence type="ECO:0000313" key="5">
    <source>
        <dbReference type="EMBL" id="RXJ73077.1"/>
    </source>
</evidence>
<comment type="pathway">
    <text evidence="4">Cofactor biosynthesis; ubiquinone biosynthesis.</text>
</comment>
<name>A0A4Q0YPU3_9GAMM</name>
<dbReference type="Proteomes" id="UP000290287">
    <property type="component" value="Unassembled WGS sequence"/>
</dbReference>
<dbReference type="PANTHER" id="PTHR38683">
    <property type="entry name" value="CHORISMATE PYRUVATE-LYASE"/>
    <property type="match status" value="1"/>
</dbReference>
<dbReference type="SUPFAM" id="SSF64288">
    <property type="entry name" value="Chorismate lyase-like"/>
    <property type="match status" value="1"/>
</dbReference>
<dbReference type="GO" id="GO:0042866">
    <property type="term" value="P:pyruvate biosynthetic process"/>
    <property type="evidence" value="ECO:0007669"/>
    <property type="project" value="UniProtKB-UniRule"/>
</dbReference>
<dbReference type="UniPathway" id="UPA00232"/>
<dbReference type="InterPro" id="IPR028978">
    <property type="entry name" value="Chorismate_lyase_/UTRA_dom_sf"/>
</dbReference>
<feature type="binding site" evidence="4">
    <location>
        <position position="82"/>
    </location>
    <ligand>
        <name>substrate</name>
    </ligand>
</feature>
<dbReference type="OrthoDB" id="9789493at2"/>
<dbReference type="GO" id="GO:0006744">
    <property type="term" value="P:ubiquinone biosynthetic process"/>
    <property type="evidence" value="ECO:0007669"/>
    <property type="project" value="UniProtKB-UniRule"/>
</dbReference>
<gene>
    <name evidence="4" type="primary">ubiC</name>
    <name evidence="5" type="ORF">CS022_12150</name>
</gene>
<evidence type="ECO:0000313" key="6">
    <source>
        <dbReference type="Proteomes" id="UP000290287"/>
    </source>
</evidence>
<evidence type="ECO:0000256" key="2">
    <source>
        <dbReference type="ARBA" id="ARBA00022688"/>
    </source>
</evidence>